<dbReference type="RefSeq" id="WP_042030482.1">
    <property type="nucleotide sequence ID" value="NZ_CAWMFX010000017.1"/>
</dbReference>
<dbReference type="EMBL" id="CP066092">
    <property type="protein sequence ID" value="QQB18758.1"/>
    <property type="molecule type" value="Genomic_DNA"/>
</dbReference>
<reference evidence="1 2" key="1">
    <citation type="submission" date="2020-12" db="EMBL/GenBank/DDBJ databases">
        <title>FDA dAtabase for Regulatory Grade micrObial Sequences (FDA-ARGOS): Supporting development and validation of Infectious Disease Dx tests.</title>
        <authorList>
            <person name="Sproer C."/>
            <person name="Gronow S."/>
            <person name="Severitt S."/>
            <person name="Schroder I."/>
            <person name="Tallon L."/>
            <person name="Sadzewicz L."/>
            <person name="Zhao X."/>
            <person name="Boylan J."/>
            <person name="Ott S."/>
            <person name="Bowen H."/>
            <person name="Vavikolanu K."/>
            <person name="Mehta A."/>
            <person name="Aluvathingal J."/>
            <person name="Nadendla S."/>
            <person name="Lowell S."/>
            <person name="Myers T."/>
            <person name="Yan Y."/>
            <person name="Sichtig H."/>
        </authorList>
    </citation>
    <scope>NUCLEOTIDE SEQUENCE [LARGE SCALE GENOMIC DNA]</scope>
    <source>
        <strain evidence="1 2">FDAARGOS_986</strain>
    </source>
</reference>
<dbReference type="GeneID" id="69552508"/>
<keyword evidence="2" id="KW-1185">Reference proteome</keyword>
<organism evidence="1 2">
    <name type="scientific">Aeromonas jandaei</name>
    <dbReference type="NCBI Taxonomy" id="650"/>
    <lineage>
        <taxon>Bacteria</taxon>
        <taxon>Pseudomonadati</taxon>
        <taxon>Pseudomonadota</taxon>
        <taxon>Gammaproteobacteria</taxon>
        <taxon>Aeromonadales</taxon>
        <taxon>Aeromonadaceae</taxon>
        <taxon>Aeromonas</taxon>
    </lineage>
</organism>
<accession>A0A7T4DN08</accession>
<dbReference type="Proteomes" id="UP000595481">
    <property type="component" value="Chromosome"/>
</dbReference>
<evidence type="ECO:0000313" key="1">
    <source>
        <dbReference type="EMBL" id="QQB18758.1"/>
    </source>
</evidence>
<proteinExistence type="predicted"/>
<gene>
    <name evidence="1" type="ORF">I6H43_14490</name>
</gene>
<protein>
    <submittedName>
        <fullName evidence="1">DUF3298 domain-containing protein</fullName>
    </submittedName>
</protein>
<evidence type="ECO:0000313" key="2">
    <source>
        <dbReference type="Proteomes" id="UP000595481"/>
    </source>
</evidence>
<name>A0A7T4DN08_AERJA</name>
<sequence length="380" mass="42656">MDVVVTIREISVITRFLLGLGCLLLAMAAQAGEVYQGKVGRMPVVMTLDASSDGTVSGRYFYRKYRKDIPLSGKWEGKSLLLSEGWDNSEPEKVAMRLERAGNGLRGEWVGKKRLSIVLTVVDGRAIEIPDPVLAGWRQRNPYELLRLEGLSFKTNKSETFQGYGLQWLQEPQSNITHFRITSGLPAEQLGKLNHMLADSQWSEVASYFQCMSSPMGGEFDQTVTPHLISPNLLSASIFTSYFCGGAHPDFGDSPLNINVATGEVLTLEDLLWVGRGAPVKFDKKSYDPAESDYKAKSLAPWIVKEFQRLYPNEMVPDPEGCNYADPSVWEYASWYMTEKGIVLDPSFPRVERNCELTEWSLLPWSVIKQYPGRVPQILP</sequence>